<dbReference type="AlphaFoldDB" id="A0A9E5T2T0"/>
<feature type="domain" description="Ketopantoate reductase C-terminal" evidence="2">
    <location>
        <begin position="1"/>
        <end position="81"/>
    </location>
</feature>
<dbReference type="EMBL" id="JAAONZ010000025">
    <property type="protein sequence ID" value="NHO68146.1"/>
    <property type="molecule type" value="Genomic_DNA"/>
</dbReference>
<dbReference type="InterPro" id="IPR013752">
    <property type="entry name" value="KPA_reductase"/>
</dbReference>
<dbReference type="GO" id="GO:0016491">
    <property type="term" value="F:oxidoreductase activity"/>
    <property type="evidence" value="ECO:0007669"/>
    <property type="project" value="UniProtKB-KW"/>
</dbReference>
<gene>
    <name evidence="3" type="ORF">G8770_21565</name>
</gene>
<dbReference type="SUPFAM" id="SSF48179">
    <property type="entry name" value="6-phosphogluconate dehydrogenase C-terminal domain-like"/>
    <property type="match status" value="1"/>
</dbReference>
<protein>
    <recommendedName>
        <fullName evidence="2">Ketopantoate reductase C-terminal domain-containing protein</fullName>
    </recommendedName>
</protein>
<keyword evidence="4" id="KW-1185">Reference proteome</keyword>
<dbReference type="InterPro" id="IPR013328">
    <property type="entry name" value="6PGD_dom2"/>
</dbReference>
<proteinExistence type="predicted"/>
<reference evidence="3" key="1">
    <citation type="submission" date="2020-03" db="EMBL/GenBank/DDBJ databases">
        <authorList>
            <person name="Guo F."/>
        </authorList>
    </citation>
    <scope>NUCLEOTIDE SEQUENCE</scope>
    <source>
        <strain evidence="3">JCM 30134</strain>
    </source>
</reference>
<comment type="caution">
    <text evidence="3">The sequence shown here is derived from an EMBL/GenBank/DDBJ whole genome shotgun (WGS) entry which is preliminary data.</text>
</comment>
<keyword evidence="1" id="KW-0560">Oxidoreductase</keyword>
<accession>A0A9E5T2T0</accession>
<name>A0A9E5T2T0_9GAMM</name>
<evidence type="ECO:0000256" key="1">
    <source>
        <dbReference type="ARBA" id="ARBA00023002"/>
    </source>
</evidence>
<dbReference type="Gene3D" id="1.10.1040.10">
    <property type="entry name" value="N-(1-d-carboxylethyl)-l-norvaline Dehydrogenase, domain 2"/>
    <property type="match status" value="1"/>
</dbReference>
<evidence type="ECO:0000259" key="2">
    <source>
        <dbReference type="Pfam" id="PF08546"/>
    </source>
</evidence>
<evidence type="ECO:0000313" key="4">
    <source>
        <dbReference type="Proteomes" id="UP000787472"/>
    </source>
</evidence>
<dbReference type="Pfam" id="PF08546">
    <property type="entry name" value="ApbA_C"/>
    <property type="match status" value="1"/>
</dbReference>
<evidence type="ECO:0000313" key="3">
    <source>
        <dbReference type="EMBL" id="NHO68146.1"/>
    </source>
</evidence>
<sequence length="81" mass="9100">MDELLAVAKAKGILLPQLGPQPPHRIPTFLRLPNWLYSRLGHKIDPQARSSMWQDLCDGRETEIEFLNGAVVRLGEAARVP</sequence>
<organism evidence="3 4">
    <name type="scientific">Pseudomaricurvus hydrocarbonicus</name>
    <dbReference type="NCBI Taxonomy" id="1470433"/>
    <lineage>
        <taxon>Bacteria</taxon>
        <taxon>Pseudomonadati</taxon>
        <taxon>Pseudomonadota</taxon>
        <taxon>Gammaproteobacteria</taxon>
        <taxon>Cellvibrionales</taxon>
        <taxon>Cellvibrionaceae</taxon>
        <taxon>Pseudomaricurvus</taxon>
    </lineage>
</organism>
<dbReference type="Proteomes" id="UP000787472">
    <property type="component" value="Unassembled WGS sequence"/>
</dbReference>
<dbReference type="InterPro" id="IPR008927">
    <property type="entry name" value="6-PGluconate_DH-like_C_sf"/>
</dbReference>